<dbReference type="AlphaFoldDB" id="A0A3L8PTH5"/>
<keyword evidence="2" id="KW-1185">Reference proteome</keyword>
<name>A0A3L8PTH5_9GAMM</name>
<sequence>MTKYTREQRRAIQLQQKRTAKKITKFINRRQSLVKPEIQFEVPMKGLPSMSNIISDYSDKIGDGYDLEQVLDMVSCCWNIGIYQEDIADLLWQVLIQTSLDYYGLQNDEQVIQVLRSVIELRSTRYKLDPRFVLEFKLTPLDGDEVYFQIKSEKQDPEDFLKRYVDSAPYLAQRMK</sequence>
<organism evidence="1 2">
    <name type="scientific">Parashewanella curva</name>
    <dbReference type="NCBI Taxonomy" id="2338552"/>
    <lineage>
        <taxon>Bacteria</taxon>
        <taxon>Pseudomonadati</taxon>
        <taxon>Pseudomonadota</taxon>
        <taxon>Gammaproteobacteria</taxon>
        <taxon>Alteromonadales</taxon>
        <taxon>Shewanellaceae</taxon>
        <taxon>Parashewanella</taxon>
    </lineage>
</organism>
<proteinExistence type="predicted"/>
<reference evidence="1 2" key="1">
    <citation type="submission" date="2018-09" db="EMBL/GenBank/DDBJ databases">
        <title>Phylogeny of the Shewanellaceae, and recommendation for two new genera, Pseudoshewanella and Parashewanella.</title>
        <authorList>
            <person name="Wang G."/>
        </authorList>
    </citation>
    <scope>NUCLEOTIDE SEQUENCE [LARGE SCALE GENOMIC DNA]</scope>
    <source>
        <strain evidence="1 2">C51</strain>
    </source>
</reference>
<gene>
    <name evidence="1" type="ORF">D5018_18995</name>
</gene>
<dbReference type="RefSeq" id="WP_121840563.1">
    <property type="nucleotide sequence ID" value="NZ_ML014846.1"/>
</dbReference>
<comment type="caution">
    <text evidence="1">The sequence shown here is derived from an EMBL/GenBank/DDBJ whole genome shotgun (WGS) entry which is preliminary data.</text>
</comment>
<evidence type="ECO:0000313" key="2">
    <source>
        <dbReference type="Proteomes" id="UP000281474"/>
    </source>
</evidence>
<dbReference type="EMBL" id="QZEI01000097">
    <property type="protein sequence ID" value="RLV58109.1"/>
    <property type="molecule type" value="Genomic_DNA"/>
</dbReference>
<evidence type="ECO:0000313" key="1">
    <source>
        <dbReference type="EMBL" id="RLV58109.1"/>
    </source>
</evidence>
<accession>A0A3L8PTH5</accession>
<dbReference type="OrthoDB" id="6195096at2"/>
<dbReference type="Proteomes" id="UP000281474">
    <property type="component" value="Unassembled WGS sequence"/>
</dbReference>
<protein>
    <submittedName>
        <fullName evidence="1">Uncharacterized protein</fullName>
    </submittedName>
</protein>